<reference evidence="6 7" key="1">
    <citation type="journal article" date="2015" name="Sci. Rep.">
        <title>Chromosome-level genome map provides insights into diverse defense mechanisms in the medicinal fungus Ganoderma sinense.</title>
        <authorList>
            <person name="Zhu Y."/>
            <person name="Xu J."/>
            <person name="Sun C."/>
            <person name="Zhou S."/>
            <person name="Xu H."/>
            <person name="Nelson D.R."/>
            <person name="Qian J."/>
            <person name="Song J."/>
            <person name="Luo H."/>
            <person name="Xiang L."/>
            <person name="Li Y."/>
            <person name="Xu Z."/>
            <person name="Ji A."/>
            <person name="Wang L."/>
            <person name="Lu S."/>
            <person name="Hayward A."/>
            <person name="Sun W."/>
            <person name="Li X."/>
            <person name="Schwartz D.C."/>
            <person name="Wang Y."/>
            <person name="Chen S."/>
        </authorList>
    </citation>
    <scope>NUCLEOTIDE SEQUENCE [LARGE SCALE GENOMIC DNA]</scope>
    <source>
        <strain evidence="6 7">ZZ0214-1</strain>
    </source>
</reference>
<keyword evidence="4 5" id="KW-0472">Membrane</keyword>
<dbReference type="STRING" id="1077348.A0A2G8RZY9"/>
<dbReference type="Proteomes" id="UP000230002">
    <property type="component" value="Unassembled WGS sequence"/>
</dbReference>
<dbReference type="GO" id="GO:0016020">
    <property type="term" value="C:membrane"/>
    <property type="evidence" value="ECO:0007669"/>
    <property type="project" value="UniProtKB-SubCell"/>
</dbReference>
<evidence type="ECO:0000256" key="2">
    <source>
        <dbReference type="ARBA" id="ARBA00022692"/>
    </source>
</evidence>
<name>A0A2G8RZY9_9APHY</name>
<dbReference type="AlphaFoldDB" id="A0A2G8RZY9"/>
<gene>
    <name evidence="6" type="ORF">GSI_10229</name>
</gene>
<dbReference type="Gene3D" id="1.50.40.10">
    <property type="entry name" value="Mitochondrial carrier domain"/>
    <property type="match status" value="1"/>
</dbReference>
<dbReference type="PANTHER" id="PTHR47567:SF1">
    <property type="entry name" value="NAD-DEPENDENT EPIMERASE_DEHYDRATASE DOMAIN-CONTAINING PROTEIN"/>
    <property type="match status" value="1"/>
</dbReference>
<dbReference type="SUPFAM" id="SSF103506">
    <property type="entry name" value="Mitochondrial carrier"/>
    <property type="match status" value="1"/>
</dbReference>
<evidence type="ECO:0000256" key="3">
    <source>
        <dbReference type="ARBA" id="ARBA00022989"/>
    </source>
</evidence>
<keyword evidence="2 5" id="KW-0812">Transmembrane</keyword>
<feature type="transmembrane region" description="Helical" evidence="5">
    <location>
        <begin position="182"/>
        <end position="204"/>
    </location>
</feature>
<proteinExistence type="predicted"/>
<evidence type="ECO:0000313" key="6">
    <source>
        <dbReference type="EMBL" id="PIL27089.1"/>
    </source>
</evidence>
<dbReference type="InterPro" id="IPR023395">
    <property type="entry name" value="MCP_dom_sf"/>
</dbReference>
<accession>A0A2G8RZY9</accession>
<organism evidence="6 7">
    <name type="scientific">Ganoderma sinense ZZ0214-1</name>
    <dbReference type="NCBI Taxonomy" id="1077348"/>
    <lineage>
        <taxon>Eukaryota</taxon>
        <taxon>Fungi</taxon>
        <taxon>Dikarya</taxon>
        <taxon>Basidiomycota</taxon>
        <taxon>Agaricomycotina</taxon>
        <taxon>Agaricomycetes</taxon>
        <taxon>Polyporales</taxon>
        <taxon>Polyporaceae</taxon>
        <taxon>Ganoderma</taxon>
    </lineage>
</organism>
<comment type="caution">
    <text evidence="6">The sequence shown here is derived from an EMBL/GenBank/DDBJ whole genome shotgun (WGS) entry which is preliminary data.</text>
</comment>
<evidence type="ECO:0000256" key="4">
    <source>
        <dbReference type="ARBA" id="ARBA00023136"/>
    </source>
</evidence>
<keyword evidence="3 5" id="KW-1133">Transmembrane helix</keyword>
<comment type="subcellular location">
    <subcellularLocation>
        <location evidence="1">Membrane</location>
    </subcellularLocation>
</comment>
<protein>
    <submittedName>
        <fullName evidence="6">Uncharacterized protein</fullName>
    </submittedName>
</protein>
<sequence>MLPQAAHTLYTNGGWAQFYHGLVPTLVQGLLSRFGDTAANVGVLALLRCNSYLKGLPALAKAVFASLAGTEFRMVLTPVDTVKMTMQTDGNAGMEILRSKIKSYGLGSLCYGAIGAAAAGLAGHYPSYGTNSYLDEVLPAPRASERNSSNVHETPIGYVAAVEAVVAEDGLRGLLGRGLKTLILANGVQGLMFSVLWKMFLNMWEGKASARIRSSDSITYTGRIITTLAVFMPFFASLEFLVSVIILAGLVLRTSKHRP</sequence>
<evidence type="ECO:0000313" key="7">
    <source>
        <dbReference type="Proteomes" id="UP000230002"/>
    </source>
</evidence>
<feature type="transmembrane region" description="Helical" evidence="5">
    <location>
        <begin position="224"/>
        <end position="252"/>
    </location>
</feature>
<keyword evidence="7" id="KW-1185">Reference proteome</keyword>
<evidence type="ECO:0000256" key="1">
    <source>
        <dbReference type="ARBA" id="ARBA00004370"/>
    </source>
</evidence>
<evidence type="ECO:0000256" key="5">
    <source>
        <dbReference type="SAM" id="Phobius"/>
    </source>
</evidence>
<dbReference type="OrthoDB" id="409948at2759"/>
<dbReference type="EMBL" id="AYKW01000034">
    <property type="protein sequence ID" value="PIL27089.1"/>
    <property type="molecule type" value="Genomic_DNA"/>
</dbReference>
<dbReference type="PANTHER" id="PTHR47567">
    <property type="entry name" value="MITOCHONDRIAL SUBSTRATE/SOLUTE CARRIER"/>
    <property type="match status" value="1"/>
</dbReference>